<keyword evidence="4" id="KW-0560">Oxidoreductase</keyword>
<dbReference type="EMBL" id="JAFKCZ010000006">
    <property type="protein sequence ID" value="MBN7796936.1"/>
    <property type="molecule type" value="Genomic_DNA"/>
</dbReference>
<dbReference type="Gene3D" id="3.40.50.720">
    <property type="entry name" value="NAD(P)-binding Rossmann-like Domain"/>
    <property type="match status" value="1"/>
</dbReference>
<evidence type="ECO:0000256" key="3">
    <source>
        <dbReference type="ARBA" id="ARBA00022833"/>
    </source>
</evidence>
<feature type="domain" description="Enoyl reductase (ER)" evidence="7">
    <location>
        <begin position="7"/>
        <end position="359"/>
    </location>
</feature>
<dbReference type="CDD" id="cd08279">
    <property type="entry name" value="Zn_ADH_class_III"/>
    <property type="match status" value="1"/>
</dbReference>
<dbReference type="PANTHER" id="PTHR43880">
    <property type="entry name" value="ALCOHOL DEHYDROGENASE"/>
    <property type="match status" value="1"/>
</dbReference>
<proteinExistence type="inferred from homology"/>
<comment type="caution">
    <text evidence="8">The sequence shown here is derived from an EMBL/GenBank/DDBJ whole genome shotgun (WGS) entry which is preliminary data.</text>
</comment>
<comment type="similarity">
    <text evidence="6">Belongs to the zinc-containing alcohol dehydrogenase family.</text>
</comment>
<evidence type="ECO:0000256" key="4">
    <source>
        <dbReference type="ARBA" id="ARBA00023002"/>
    </source>
</evidence>
<evidence type="ECO:0000313" key="9">
    <source>
        <dbReference type="Proteomes" id="UP000664303"/>
    </source>
</evidence>
<dbReference type="SMART" id="SM00829">
    <property type="entry name" value="PKS_ER"/>
    <property type="match status" value="1"/>
</dbReference>
<protein>
    <submittedName>
        <fullName evidence="8">Zn-dependent alcohol dehydrogenase</fullName>
    </submittedName>
</protein>
<dbReference type="SUPFAM" id="SSF50129">
    <property type="entry name" value="GroES-like"/>
    <property type="match status" value="2"/>
</dbReference>
<dbReference type="FunFam" id="3.40.50.720:FF:000003">
    <property type="entry name" value="S-(hydroxymethyl)glutathione dehydrogenase"/>
    <property type="match status" value="1"/>
</dbReference>
<dbReference type="GO" id="GO:0005829">
    <property type="term" value="C:cytosol"/>
    <property type="evidence" value="ECO:0007669"/>
    <property type="project" value="TreeGrafter"/>
</dbReference>
<evidence type="ECO:0000256" key="2">
    <source>
        <dbReference type="ARBA" id="ARBA00022723"/>
    </source>
</evidence>
<accession>A0A939IK38</accession>
<sequence>MKALVCRGINEVSVEEVDIDPPKSGELKIRMVAAGLCHSDLSIINGKFPVSLPIVLGHEGAGIVEAVGDGVGGFEPGDHVVLSFVPACGACRECDSQRPHLCVSGLQMGKMLDGTSRVHAGEEDLDVMQYLGCMAEYAVIPAACAVKIDKSIPLEKAALVGCGVMTGVGAAINTASVIPGSTVAVFGCGGVGISVIQGASIAGAEKIIAVDVSDDKLELAKRFGATHGINGVREDAVASIRELTDGGVDYAFEAVGNAKLMETANESTRRGGTAIIVGVGSLSDSISLNALMLSTSAKTLKGCFYGDANPKADFPRLLNLYRAGKLNLDEMVNKTIALEEAPAAFMEMESGKSMARSVIVF</sequence>
<dbReference type="InterPro" id="IPR013154">
    <property type="entry name" value="ADH-like_N"/>
</dbReference>
<dbReference type="Gene3D" id="3.90.180.10">
    <property type="entry name" value="Medium-chain alcohol dehydrogenases, catalytic domain"/>
    <property type="match status" value="1"/>
</dbReference>
<dbReference type="InterPro" id="IPR002328">
    <property type="entry name" value="ADH_Zn_CS"/>
</dbReference>
<dbReference type="AlphaFoldDB" id="A0A939IK38"/>
<dbReference type="InterPro" id="IPR013149">
    <property type="entry name" value="ADH-like_C"/>
</dbReference>
<dbReference type="InterPro" id="IPR036291">
    <property type="entry name" value="NAD(P)-bd_dom_sf"/>
</dbReference>
<evidence type="ECO:0000313" key="8">
    <source>
        <dbReference type="EMBL" id="MBN7796936.1"/>
    </source>
</evidence>
<comment type="cofactor">
    <cofactor evidence="1 6">
        <name>Zn(2+)</name>
        <dbReference type="ChEBI" id="CHEBI:29105"/>
    </cofactor>
</comment>
<dbReference type="GO" id="GO:0046294">
    <property type="term" value="P:formaldehyde catabolic process"/>
    <property type="evidence" value="ECO:0007669"/>
    <property type="project" value="TreeGrafter"/>
</dbReference>
<keyword evidence="5" id="KW-0520">NAD</keyword>
<dbReference type="SUPFAM" id="SSF51735">
    <property type="entry name" value="NAD(P)-binding Rossmann-fold domains"/>
    <property type="match status" value="1"/>
</dbReference>
<dbReference type="Pfam" id="PF08240">
    <property type="entry name" value="ADH_N"/>
    <property type="match status" value="1"/>
</dbReference>
<evidence type="ECO:0000256" key="6">
    <source>
        <dbReference type="RuleBase" id="RU361277"/>
    </source>
</evidence>
<gene>
    <name evidence="8" type="ORF">JYP50_10055</name>
</gene>
<keyword evidence="9" id="KW-1185">Reference proteome</keyword>
<reference evidence="8" key="1">
    <citation type="submission" date="2021-02" db="EMBL/GenBank/DDBJ databases">
        <title>PHA producing bacteria isolated from coastal sediment in Guangdong, Shenzhen.</title>
        <authorList>
            <person name="Zheng W."/>
            <person name="Yu S."/>
            <person name="Huang Y."/>
        </authorList>
    </citation>
    <scope>NUCLEOTIDE SEQUENCE</scope>
    <source>
        <strain evidence="8">TN14-10</strain>
    </source>
</reference>
<dbReference type="GO" id="GO:0008270">
    <property type="term" value="F:zinc ion binding"/>
    <property type="evidence" value="ECO:0007669"/>
    <property type="project" value="InterPro"/>
</dbReference>
<dbReference type="PROSITE" id="PS00059">
    <property type="entry name" value="ADH_ZINC"/>
    <property type="match status" value="1"/>
</dbReference>
<dbReference type="InterPro" id="IPR011032">
    <property type="entry name" value="GroES-like_sf"/>
</dbReference>
<keyword evidence="3 6" id="KW-0862">Zinc</keyword>
<evidence type="ECO:0000256" key="1">
    <source>
        <dbReference type="ARBA" id="ARBA00001947"/>
    </source>
</evidence>
<evidence type="ECO:0000256" key="5">
    <source>
        <dbReference type="ARBA" id="ARBA00023027"/>
    </source>
</evidence>
<organism evidence="8 9">
    <name type="scientific">Parahaliea mediterranea</name>
    <dbReference type="NCBI Taxonomy" id="651086"/>
    <lineage>
        <taxon>Bacteria</taxon>
        <taxon>Pseudomonadati</taxon>
        <taxon>Pseudomonadota</taxon>
        <taxon>Gammaproteobacteria</taxon>
        <taxon>Cellvibrionales</taxon>
        <taxon>Halieaceae</taxon>
        <taxon>Parahaliea</taxon>
    </lineage>
</organism>
<dbReference type="Pfam" id="PF00107">
    <property type="entry name" value="ADH_zinc_N"/>
    <property type="match status" value="1"/>
</dbReference>
<dbReference type="PANTHER" id="PTHR43880:SF12">
    <property type="entry name" value="ALCOHOL DEHYDROGENASE CLASS-3"/>
    <property type="match status" value="1"/>
</dbReference>
<evidence type="ECO:0000259" key="7">
    <source>
        <dbReference type="SMART" id="SM00829"/>
    </source>
</evidence>
<dbReference type="InterPro" id="IPR020843">
    <property type="entry name" value="ER"/>
</dbReference>
<keyword evidence="2 6" id="KW-0479">Metal-binding</keyword>
<name>A0A939IK38_9GAMM</name>
<dbReference type="Proteomes" id="UP000664303">
    <property type="component" value="Unassembled WGS sequence"/>
</dbReference>
<dbReference type="RefSeq" id="WP_206560374.1">
    <property type="nucleotide sequence ID" value="NZ_JAFKCZ010000006.1"/>
</dbReference>
<dbReference type="GO" id="GO:0051903">
    <property type="term" value="F:S-(hydroxymethyl)glutathione dehydrogenase [NAD(P)+] activity"/>
    <property type="evidence" value="ECO:0007669"/>
    <property type="project" value="TreeGrafter"/>
</dbReference>